<reference evidence="4 5" key="1">
    <citation type="submission" date="2013-12" db="EMBL/GenBank/DDBJ databases">
        <authorList>
            <consortium name="DOE Joint Genome Institute"/>
            <person name="Eisen J."/>
            <person name="Huntemann M."/>
            <person name="Han J."/>
            <person name="Chen A."/>
            <person name="Kyrpides N."/>
            <person name="Mavromatis K."/>
            <person name="Markowitz V."/>
            <person name="Palaniappan K."/>
            <person name="Ivanova N."/>
            <person name="Schaumberg A."/>
            <person name="Pati A."/>
            <person name="Liolios K."/>
            <person name="Nordberg H.P."/>
            <person name="Cantor M.N."/>
            <person name="Hua S.X."/>
            <person name="Woyke T."/>
        </authorList>
    </citation>
    <scope>NUCLEOTIDE SEQUENCE [LARGE SCALE GENOMIC DNA]</scope>
    <source>
        <strain evidence="5">DSM 19437</strain>
    </source>
</reference>
<dbReference type="InterPro" id="IPR051055">
    <property type="entry name" value="PIF1_helicase"/>
</dbReference>
<feature type="domain" description="Helicase Helix-turn-helix" evidence="3">
    <location>
        <begin position="609"/>
        <end position="694"/>
    </location>
</feature>
<organism evidence="4 5">
    <name type="scientific">Niabella soli DSM 19437</name>
    <dbReference type="NCBI Taxonomy" id="929713"/>
    <lineage>
        <taxon>Bacteria</taxon>
        <taxon>Pseudomonadati</taxon>
        <taxon>Bacteroidota</taxon>
        <taxon>Chitinophagia</taxon>
        <taxon>Chitinophagales</taxon>
        <taxon>Chitinophagaceae</taxon>
        <taxon>Niabella</taxon>
    </lineage>
</organism>
<dbReference type="Pfam" id="PF14493">
    <property type="entry name" value="HTH_40"/>
    <property type="match status" value="1"/>
</dbReference>
<proteinExistence type="predicted"/>
<dbReference type="RefSeq" id="WP_008587741.1">
    <property type="nucleotide sequence ID" value="NZ_CP007035.1"/>
</dbReference>
<dbReference type="Pfam" id="PF13538">
    <property type="entry name" value="UvrD_C_2"/>
    <property type="match status" value="1"/>
</dbReference>
<dbReference type="EMBL" id="CP007035">
    <property type="protein sequence ID" value="AHF16510.1"/>
    <property type="molecule type" value="Genomic_DNA"/>
</dbReference>
<evidence type="ECO:0000313" key="5">
    <source>
        <dbReference type="Proteomes" id="UP000003586"/>
    </source>
</evidence>
<accession>W0F0D0</accession>
<dbReference type="AlphaFoldDB" id="W0F0D0"/>
<evidence type="ECO:0000259" key="2">
    <source>
        <dbReference type="Pfam" id="PF13538"/>
    </source>
</evidence>
<sequence length="713" mass="80757">MTGKIYNIIEFTQRSVYLTGKAGTGKTTFLNEFTKKTTKKYIVAAPTGIAAINAGGVTLHSLFGLPLTTFVPTIEPIDRNEAINIPQLIPHFKYRKEKLKLLRALEILIIDEVSMLRADVLDMIDLALKAARRSSLPFGGVQLLLIGDLYQLPPVVKQSSEGLLNRYYASPYFFDSKALQSAPFITVELQTIYRQSDPQFISLLNAIRDGETEQIDFKLLNNRCLPEFEPKEAYIYLVSHNYMADTINAKRLKALPEKGRHCKAIITGEFKEHLYPNDPELLLKHGAQVMFIRNDASEEKKYFNGRLAKVLKVEEDKITVLPDDGATEITVAREVWENKKYYLDDKKEIKEDVVGRYEQFPLRLAWAVTIHKSQGLTFDRVIIDAGQSFTNGQVYVALSRCRTLEGIVLKSAIKTTAIFKDTRIADFHTTTNASEKIEAIYEAEKNDFAVSKLLRALGIASLHTAIEQWINAGMESYTADQEDFVTASEQIQRAGNQLETVFTKFEVFVAKQSKSNAPDKWERITEKSRGAVNYFFEQVHQQLFIPLKDHYSITKSVKGLKTYNAAAKALFDELQEYLGNLKTIRFLDQTLLTGREDTVIETAVVKKPSHLISYELLEEGKTVTEIAALRNLAESTIYGHFAKIATTGIMDMEKLFSREQIDTFSSHFAAGQWASLTDAKAALPAFEFHELRLLINHFAYFDKKRQQGITGKK</sequence>
<dbReference type="GO" id="GO:0006281">
    <property type="term" value="P:DNA repair"/>
    <property type="evidence" value="ECO:0007669"/>
    <property type="project" value="InterPro"/>
</dbReference>
<dbReference type="Proteomes" id="UP000003586">
    <property type="component" value="Chromosome"/>
</dbReference>
<dbReference type="InterPro" id="IPR029491">
    <property type="entry name" value="Helicase_HTH"/>
</dbReference>
<protein>
    <submittedName>
        <fullName evidence="4">ATPase AAA</fullName>
    </submittedName>
</protein>
<dbReference type="STRING" id="929713.NIASO_17720"/>
<dbReference type="Pfam" id="PF05970">
    <property type="entry name" value="PIF1"/>
    <property type="match status" value="1"/>
</dbReference>
<dbReference type="GO" id="GO:0000723">
    <property type="term" value="P:telomere maintenance"/>
    <property type="evidence" value="ECO:0007669"/>
    <property type="project" value="InterPro"/>
</dbReference>
<dbReference type="HOGENOM" id="CLU_001613_6_0_10"/>
<dbReference type="InterPro" id="IPR027785">
    <property type="entry name" value="UvrD-like_helicase_C"/>
</dbReference>
<evidence type="ECO:0000259" key="1">
    <source>
        <dbReference type="Pfam" id="PF05970"/>
    </source>
</evidence>
<dbReference type="InterPro" id="IPR010285">
    <property type="entry name" value="DNA_helicase_pif1-like_DEAD"/>
</dbReference>
<dbReference type="SUPFAM" id="SSF52540">
    <property type="entry name" value="P-loop containing nucleoside triphosphate hydrolases"/>
    <property type="match status" value="2"/>
</dbReference>
<dbReference type="KEGG" id="nso:NIASO_17720"/>
<evidence type="ECO:0000313" key="4">
    <source>
        <dbReference type="EMBL" id="AHF16510.1"/>
    </source>
</evidence>
<dbReference type="InterPro" id="IPR027417">
    <property type="entry name" value="P-loop_NTPase"/>
</dbReference>
<dbReference type="PANTHER" id="PTHR47642">
    <property type="entry name" value="ATP-DEPENDENT DNA HELICASE"/>
    <property type="match status" value="1"/>
</dbReference>
<feature type="domain" description="UvrD-like helicase C-terminal" evidence="2">
    <location>
        <begin position="364"/>
        <end position="403"/>
    </location>
</feature>
<keyword evidence="5" id="KW-1185">Reference proteome</keyword>
<dbReference type="CDD" id="cd18809">
    <property type="entry name" value="SF1_C_RecD"/>
    <property type="match status" value="1"/>
</dbReference>
<dbReference type="FunFam" id="3.40.50.300:FF:001498">
    <property type="entry name" value="ATP-dependent DNA helicase"/>
    <property type="match status" value="1"/>
</dbReference>
<gene>
    <name evidence="4" type="ORF">NIASO_17720</name>
</gene>
<dbReference type="eggNOG" id="COG0507">
    <property type="taxonomic scope" value="Bacteria"/>
</dbReference>
<dbReference type="GO" id="GO:0003678">
    <property type="term" value="F:DNA helicase activity"/>
    <property type="evidence" value="ECO:0007669"/>
    <property type="project" value="InterPro"/>
</dbReference>
<feature type="domain" description="DNA helicase Pif1-like DEAD-box helicase" evidence="1">
    <location>
        <begin position="10"/>
        <end position="214"/>
    </location>
</feature>
<name>W0F0D0_9BACT</name>
<dbReference type="Gene3D" id="3.40.50.300">
    <property type="entry name" value="P-loop containing nucleotide triphosphate hydrolases"/>
    <property type="match status" value="2"/>
</dbReference>
<evidence type="ECO:0000259" key="3">
    <source>
        <dbReference type="Pfam" id="PF14493"/>
    </source>
</evidence>